<sequence length="317" mass="34149">MPRGAAPFYLQQRRHHAVVVPPKAQTCNMSSRWTRGAVSLGPPASGPVLDMDVLVASGPHSEEEIAQISKSYPKRVRVFSSLIVLLGANLLPMKPAVSVMFLLFLVLLLAANRSQGARVLEEESLAPLHRQVHVSGFSVLRPSTAAFLITSSSLTLLYCMLIPGEREYGERRERGSRRTAPTGITWGSLRLQLVLAVNLNSKVGLPLSTVAGKSRKLMANAKATSKRQTPSVSAVSAGMHPPTCSSSRGLSQSGKRNDVGADSAQKNQKHSKDEADSSQDDIHTAPPASKRPPSYPDILDIAGMDYSPAKRKPPIHN</sequence>
<proteinExistence type="predicted"/>
<evidence type="ECO:0000313" key="2">
    <source>
        <dbReference type="EMBL" id="URE11472.1"/>
    </source>
</evidence>
<dbReference type="PANTHER" id="PTHR33743:SF19">
    <property type="entry name" value="PROTEIN GOLVEN 6"/>
    <property type="match status" value="1"/>
</dbReference>
<dbReference type="Proteomes" id="UP001055439">
    <property type="component" value="Chromosome 6"/>
</dbReference>
<name>A0A9E7GFW2_9LILI</name>
<keyword evidence="3" id="KW-1185">Reference proteome</keyword>
<feature type="compositionally biased region" description="Polar residues" evidence="1">
    <location>
        <begin position="243"/>
        <end position="254"/>
    </location>
</feature>
<dbReference type="OrthoDB" id="1903945at2759"/>
<accession>A0A9E7GFW2</accession>
<reference evidence="2" key="1">
    <citation type="submission" date="2022-05" db="EMBL/GenBank/DDBJ databases">
        <title>The Musa troglodytarum L. genome provides insights into the mechanism of non-climacteric behaviour and enrichment of carotenoids.</title>
        <authorList>
            <person name="Wang J."/>
        </authorList>
    </citation>
    <scope>NUCLEOTIDE SEQUENCE</scope>
    <source>
        <tissue evidence="2">Leaf</tissue>
    </source>
</reference>
<feature type="region of interest" description="Disordered" evidence="1">
    <location>
        <begin position="218"/>
        <end position="317"/>
    </location>
</feature>
<dbReference type="PANTHER" id="PTHR33743">
    <property type="entry name" value="PROTEIN GOLVEN 6-RELATED"/>
    <property type="match status" value="1"/>
</dbReference>
<evidence type="ECO:0000313" key="3">
    <source>
        <dbReference type="Proteomes" id="UP001055439"/>
    </source>
</evidence>
<feature type="compositionally biased region" description="Polar residues" evidence="1">
    <location>
        <begin position="222"/>
        <end position="234"/>
    </location>
</feature>
<dbReference type="AlphaFoldDB" id="A0A9E7GFW2"/>
<protein>
    <submittedName>
        <fullName evidence="2">Uncharacterized protein</fullName>
    </submittedName>
</protein>
<gene>
    <name evidence="2" type="ORF">MUK42_05657</name>
</gene>
<evidence type="ECO:0000256" key="1">
    <source>
        <dbReference type="SAM" id="MobiDB-lite"/>
    </source>
</evidence>
<organism evidence="2 3">
    <name type="scientific">Musa troglodytarum</name>
    <name type="common">fe'i banana</name>
    <dbReference type="NCBI Taxonomy" id="320322"/>
    <lineage>
        <taxon>Eukaryota</taxon>
        <taxon>Viridiplantae</taxon>
        <taxon>Streptophyta</taxon>
        <taxon>Embryophyta</taxon>
        <taxon>Tracheophyta</taxon>
        <taxon>Spermatophyta</taxon>
        <taxon>Magnoliopsida</taxon>
        <taxon>Liliopsida</taxon>
        <taxon>Zingiberales</taxon>
        <taxon>Musaceae</taxon>
        <taxon>Musa</taxon>
    </lineage>
</organism>
<dbReference type="EMBL" id="CP097508">
    <property type="protein sequence ID" value="URE11472.1"/>
    <property type="molecule type" value="Genomic_DNA"/>
</dbReference>
<feature type="compositionally biased region" description="Basic and acidic residues" evidence="1">
    <location>
        <begin position="270"/>
        <end position="283"/>
    </location>
</feature>